<dbReference type="PANTHER" id="PTHR38111:SF2">
    <property type="entry name" value="FINGER DOMAIN PROTEIN, PUTATIVE (AFU_ORTHOLOGUE AFUA_1G01560)-RELATED"/>
    <property type="match status" value="1"/>
</dbReference>
<dbReference type="InterPro" id="IPR053178">
    <property type="entry name" value="Osmoadaptation_assoc"/>
</dbReference>
<dbReference type="InterPro" id="IPR001138">
    <property type="entry name" value="Zn2Cys6_DnaBD"/>
</dbReference>
<organism evidence="4 5">
    <name type="scientific">Clonostachys solani</name>
    <dbReference type="NCBI Taxonomy" id="160281"/>
    <lineage>
        <taxon>Eukaryota</taxon>
        <taxon>Fungi</taxon>
        <taxon>Dikarya</taxon>
        <taxon>Ascomycota</taxon>
        <taxon>Pezizomycotina</taxon>
        <taxon>Sordariomycetes</taxon>
        <taxon>Hypocreomycetidae</taxon>
        <taxon>Hypocreales</taxon>
        <taxon>Bionectriaceae</taxon>
        <taxon>Clonostachys</taxon>
    </lineage>
</organism>
<keyword evidence="1" id="KW-0539">Nucleus</keyword>
<sequence>MPGVRTSQACRLCKQRKSRCDQNWPTCYTCKAARKVCSGPSSLLKFVDGGKRSRSDSSVSPDPAKNHSPEGSLPPNGSRVMIRRGPLRPHSDGGNASFGVFRLQAPRATPTTVSERVSSRLVSLLKHGEDTGVAMQMSYLPHLPQRLSQSDCLRDCTALFCSAWSEYNRGRPVDQLLATSLYPKAIRSLQRAINGPQLYTVETLGAMIMFERIGTLFSNGEAHSFESHRRGIEHVMLGKGSLDVGDRLDLSLAFKSQWELTFLALSGAENPVLRLLWGSTVQEPDIMRLVVFVEELQCFDGEYTTINRSFSLLASWIQEFRVIQTDPNGMVERMASLVEDLCTHETLLQSVIDRVVARATPLGHMRELSDPNFHLGKSFDFASARLAQALVGIHAIRRVLLRLIFDLGALYGTPDAGAYRAYRDECERNWMFLPYAASLDPISAGYLGRIVLPSLEAAQGDEFNQLADLLWTTDRFQRKYPRDTEMLRAMASSIAMKESGRS</sequence>
<dbReference type="OrthoDB" id="3037908at2759"/>
<dbReference type="SMART" id="SM00066">
    <property type="entry name" value="GAL4"/>
    <property type="match status" value="1"/>
</dbReference>
<comment type="caution">
    <text evidence="4">The sequence shown here is derived from an EMBL/GenBank/DDBJ whole genome shotgun (WGS) entry which is preliminary data.</text>
</comment>
<accession>A0A9N9ZHC1</accession>
<protein>
    <recommendedName>
        <fullName evidence="3">Zn(2)-C6 fungal-type domain-containing protein</fullName>
    </recommendedName>
</protein>
<dbReference type="SUPFAM" id="SSF57701">
    <property type="entry name" value="Zn2/Cys6 DNA-binding domain"/>
    <property type="match status" value="1"/>
</dbReference>
<dbReference type="PROSITE" id="PS50048">
    <property type="entry name" value="ZN2_CY6_FUNGAL_2"/>
    <property type="match status" value="1"/>
</dbReference>
<gene>
    <name evidence="4" type="ORF">CSOL1703_00017574</name>
</gene>
<feature type="region of interest" description="Disordered" evidence="2">
    <location>
        <begin position="47"/>
        <end position="95"/>
    </location>
</feature>
<name>A0A9N9ZHC1_9HYPO</name>
<reference evidence="4" key="1">
    <citation type="submission" date="2021-10" db="EMBL/GenBank/DDBJ databases">
        <authorList>
            <person name="Piombo E."/>
        </authorList>
    </citation>
    <scope>NUCLEOTIDE SEQUENCE</scope>
</reference>
<evidence type="ECO:0000256" key="2">
    <source>
        <dbReference type="SAM" id="MobiDB-lite"/>
    </source>
</evidence>
<dbReference type="EMBL" id="CABFOC020000057">
    <property type="protein sequence ID" value="CAH0055471.1"/>
    <property type="molecule type" value="Genomic_DNA"/>
</dbReference>
<dbReference type="Gene3D" id="4.10.240.10">
    <property type="entry name" value="Zn(2)-C6 fungal-type DNA-binding domain"/>
    <property type="match status" value="1"/>
</dbReference>
<dbReference type="PANTHER" id="PTHR38111">
    <property type="entry name" value="ZN(2)-C6 FUNGAL-TYPE DOMAIN-CONTAINING PROTEIN-RELATED"/>
    <property type="match status" value="1"/>
</dbReference>
<proteinExistence type="predicted"/>
<evidence type="ECO:0000259" key="3">
    <source>
        <dbReference type="PROSITE" id="PS50048"/>
    </source>
</evidence>
<dbReference type="GO" id="GO:0008270">
    <property type="term" value="F:zinc ion binding"/>
    <property type="evidence" value="ECO:0007669"/>
    <property type="project" value="InterPro"/>
</dbReference>
<evidence type="ECO:0000313" key="4">
    <source>
        <dbReference type="EMBL" id="CAH0055471.1"/>
    </source>
</evidence>
<dbReference type="GO" id="GO:0000981">
    <property type="term" value="F:DNA-binding transcription factor activity, RNA polymerase II-specific"/>
    <property type="evidence" value="ECO:0007669"/>
    <property type="project" value="InterPro"/>
</dbReference>
<dbReference type="InterPro" id="IPR036864">
    <property type="entry name" value="Zn2-C6_fun-type_DNA-bd_sf"/>
</dbReference>
<evidence type="ECO:0000256" key="1">
    <source>
        <dbReference type="ARBA" id="ARBA00023242"/>
    </source>
</evidence>
<dbReference type="PROSITE" id="PS00463">
    <property type="entry name" value="ZN2_CY6_FUNGAL_1"/>
    <property type="match status" value="1"/>
</dbReference>
<evidence type="ECO:0000313" key="5">
    <source>
        <dbReference type="Proteomes" id="UP000775872"/>
    </source>
</evidence>
<dbReference type="CDD" id="cd00067">
    <property type="entry name" value="GAL4"/>
    <property type="match status" value="1"/>
</dbReference>
<dbReference type="Proteomes" id="UP000775872">
    <property type="component" value="Unassembled WGS sequence"/>
</dbReference>
<dbReference type="AlphaFoldDB" id="A0A9N9ZHC1"/>
<keyword evidence="5" id="KW-1185">Reference proteome</keyword>
<feature type="domain" description="Zn(2)-C6 fungal-type" evidence="3">
    <location>
        <begin position="9"/>
        <end position="38"/>
    </location>
</feature>